<sequence length="727" mass="83084">MRKESMLSRYNDRQREAILATEGPLLVLAGAGSGKTRVVTGKIAYLIEHLRVSPYHILAITFTNKAAKEMKDRVAKQLDYSVDGMWISTFHSMCVRILRRNGDAIGYDSNFAIYDSSDQKTLMKDCMNELNMSKEMFKPFGVLSQISNWKNEGMSPDEAMKMYFGDFHKRQMAEAYRLYEKKKRENNAMDFDDLLVKTVELFQDHPDVLALYQQKFAYVFVDEYQDTNHIQYLLVKMLSEKAIGLTVVGDNDQSIYRWRGADIGNILSFEKDFPGARTILLEQNYRSTTPILKGANTLIANNPALKKKNLWTDREGGDPIIFKEFFHSSEEETAVIQKMMHLNYKGASFGDMAILYRTNAQSRGFEEALMREGIPYRVVGGLRFYDRMEIKDVIGYLQVIDNPKDDVNLRRIVNVPKRGIGDTTVDQLQSYADEHGLDLFTVMETLEENDDLKIRAQKNIKQFVNLIHLLMNKKEELSLSELVEAVLFESHYVEELKKEDTVMSETRLENLEEFVSAAAEFQRGNPDLTLTDFLGNLSLISDKNELVDEDRSVQLMTIHGAKGLEFPIVFVVGLEEGLFPTSRAFDTEEEMEEERRLMYVAMTRAEEKLFLSSAKSRTLYGQRKPAVKSRFIKELEDVIEMIDNEPVKKNQKSGHAIFTGTTTVKPAAKVAPQETNDVTFSIGDKLIHKKWGEGMVVQLKGDEAVIAFEGKGLKTLNVKIAPLRKKE</sequence>
<evidence type="ECO:0000256" key="3">
    <source>
        <dbReference type="ARBA" id="ARBA00022741"/>
    </source>
</evidence>
<dbReference type="PATRIC" id="fig|755172.3.peg.988"/>
<evidence type="ECO:0000256" key="10">
    <source>
        <dbReference type="ARBA" id="ARBA00034808"/>
    </source>
</evidence>
<keyword evidence="17" id="KW-1185">Reference proteome</keyword>
<feature type="domain" description="UvrD-like helicase ATP-binding" evidence="14">
    <location>
        <begin position="8"/>
        <end position="288"/>
    </location>
</feature>
<dbReference type="Gene3D" id="1.10.10.160">
    <property type="match status" value="1"/>
</dbReference>
<dbReference type="PROSITE" id="PS51217">
    <property type="entry name" value="UVRD_HELICASE_CTER"/>
    <property type="match status" value="1"/>
</dbReference>
<comment type="caution">
    <text evidence="16">The sequence shown here is derived from an EMBL/GenBank/DDBJ whole genome shotgun (WGS) entry which is preliminary data.</text>
</comment>
<accession>A0A134AFZ9</accession>
<keyword evidence="6 13" id="KW-0067">ATP-binding</keyword>
<evidence type="ECO:0000259" key="15">
    <source>
        <dbReference type="PROSITE" id="PS51217"/>
    </source>
</evidence>
<dbReference type="InterPro" id="IPR027417">
    <property type="entry name" value="P-loop_NTPase"/>
</dbReference>
<reference evidence="17" key="1">
    <citation type="submission" date="2016-01" db="EMBL/GenBank/DDBJ databases">
        <authorList>
            <person name="Mitreva M."/>
            <person name="Pepin K.H."/>
            <person name="Mihindukulasuriya K.A."/>
            <person name="Fulton R."/>
            <person name="Fronick C."/>
            <person name="O'Laughlin M."/>
            <person name="Miner T."/>
            <person name="Herter B."/>
            <person name="Rosa B.A."/>
            <person name="Cordes M."/>
            <person name="Tomlinson C."/>
            <person name="Wollam A."/>
            <person name="Palsikar V.B."/>
            <person name="Mardis E.R."/>
            <person name="Wilson R.K."/>
        </authorList>
    </citation>
    <scope>NUCLEOTIDE SEQUENCE [LARGE SCALE GENOMIC DNA]</scope>
    <source>
        <strain evidence="17">DNF00729</strain>
    </source>
</reference>
<feature type="binding site" evidence="13">
    <location>
        <begin position="29"/>
        <end position="36"/>
    </location>
    <ligand>
        <name>ATP</name>
        <dbReference type="ChEBI" id="CHEBI:30616"/>
    </ligand>
</feature>
<dbReference type="InterPro" id="IPR000212">
    <property type="entry name" value="DNA_helicase_UvrD/REP"/>
</dbReference>
<dbReference type="GO" id="GO:0005524">
    <property type="term" value="F:ATP binding"/>
    <property type="evidence" value="ECO:0007669"/>
    <property type="project" value="UniProtKB-UniRule"/>
</dbReference>
<dbReference type="InterPro" id="IPR013986">
    <property type="entry name" value="DExx_box_DNA_helicase_dom_sf"/>
</dbReference>
<protein>
    <recommendedName>
        <fullName evidence="2">ATP-dependent DNA helicase PcrA</fullName>
        <ecNumber evidence="10">5.6.2.4</ecNumber>
    </recommendedName>
    <alternativeName>
        <fullName evidence="11">DNA 3'-5' helicase PcrA</fullName>
    </alternativeName>
</protein>
<evidence type="ECO:0000256" key="8">
    <source>
        <dbReference type="ARBA" id="ARBA00023235"/>
    </source>
</evidence>
<comment type="catalytic activity">
    <reaction evidence="12">
        <text>ATP + H2O = ADP + phosphate + H(+)</text>
        <dbReference type="Rhea" id="RHEA:13065"/>
        <dbReference type="ChEBI" id="CHEBI:15377"/>
        <dbReference type="ChEBI" id="CHEBI:15378"/>
        <dbReference type="ChEBI" id="CHEBI:30616"/>
        <dbReference type="ChEBI" id="CHEBI:43474"/>
        <dbReference type="ChEBI" id="CHEBI:456216"/>
        <dbReference type="EC" id="5.6.2.4"/>
    </reaction>
</comment>
<dbReference type="GO" id="GO:0033202">
    <property type="term" value="C:DNA helicase complex"/>
    <property type="evidence" value="ECO:0007669"/>
    <property type="project" value="TreeGrafter"/>
</dbReference>
<feature type="domain" description="UvrD-like helicase C-terminal" evidence="15">
    <location>
        <begin position="289"/>
        <end position="563"/>
    </location>
</feature>
<comment type="catalytic activity">
    <reaction evidence="9">
        <text>Couples ATP hydrolysis with the unwinding of duplex DNA by translocating in the 3'-5' direction.</text>
        <dbReference type="EC" id="5.6.2.4"/>
    </reaction>
</comment>
<keyword evidence="4 13" id="KW-0378">Hydrolase</keyword>
<dbReference type="InterPro" id="IPR014016">
    <property type="entry name" value="UvrD-like_ATP-bd"/>
</dbReference>
<dbReference type="STRING" id="755172.HMPREF1863_01029"/>
<dbReference type="SUPFAM" id="SSF52540">
    <property type="entry name" value="P-loop containing nucleoside triphosphate hydrolases"/>
    <property type="match status" value="1"/>
</dbReference>
<evidence type="ECO:0000313" key="16">
    <source>
        <dbReference type="EMBL" id="KXB66647.1"/>
    </source>
</evidence>
<dbReference type="GO" id="GO:0009314">
    <property type="term" value="P:response to radiation"/>
    <property type="evidence" value="ECO:0007669"/>
    <property type="project" value="UniProtKB-ARBA"/>
</dbReference>
<dbReference type="GO" id="GO:0016887">
    <property type="term" value="F:ATP hydrolysis activity"/>
    <property type="evidence" value="ECO:0007669"/>
    <property type="project" value="RHEA"/>
</dbReference>
<dbReference type="CDD" id="cd17932">
    <property type="entry name" value="DEXQc_UvrD"/>
    <property type="match status" value="1"/>
</dbReference>
<keyword evidence="8" id="KW-0413">Isomerase</keyword>
<name>A0A134AFZ9_9FIRM</name>
<keyword evidence="5 13" id="KW-0347">Helicase</keyword>
<keyword evidence="3 13" id="KW-0547">Nucleotide-binding</keyword>
<evidence type="ECO:0000256" key="7">
    <source>
        <dbReference type="ARBA" id="ARBA00023125"/>
    </source>
</evidence>
<evidence type="ECO:0000256" key="2">
    <source>
        <dbReference type="ARBA" id="ARBA00014807"/>
    </source>
</evidence>
<dbReference type="CDD" id="cd18807">
    <property type="entry name" value="SF1_C_UvrD"/>
    <property type="match status" value="1"/>
</dbReference>
<dbReference type="GO" id="GO:0005829">
    <property type="term" value="C:cytosol"/>
    <property type="evidence" value="ECO:0007669"/>
    <property type="project" value="TreeGrafter"/>
</dbReference>
<dbReference type="PROSITE" id="PS51198">
    <property type="entry name" value="UVRD_HELICASE_ATP_BIND"/>
    <property type="match status" value="1"/>
</dbReference>
<evidence type="ECO:0000256" key="12">
    <source>
        <dbReference type="ARBA" id="ARBA00048988"/>
    </source>
</evidence>
<evidence type="ECO:0000256" key="4">
    <source>
        <dbReference type="ARBA" id="ARBA00022801"/>
    </source>
</evidence>
<dbReference type="GO" id="GO:0000725">
    <property type="term" value="P:recombinational repair"/>
    <property type="evidence" value="ECO:0007669"/>
    <property type="project" value="TreeGrafter"/>
</dbReference>
<keyword evidence="7" id="KW-0238">DNA-binding</keyword>
<evidence type="ECO:0000256" key="11">
    <source>
        <dbReference type="ARBA" id="ARBA00034900"/>
    </source>
</evidence>
<evidence type="ECO:0000256" key="6">
    <source>
        <dbReference type="ARBA" id="ARBA00022840"/>
    </source>
</evidence>
<comment type="similarity">
    <text evidence="1">Belongs to the helicase family. UvrD subfamily.</text>
</comment>
<dbReference type="Gene3D" id="3.40.50.300">
    <property type="entry name" value="P-loop containing nucleotide triphosphate hydrolases"/>
    <property type="match status" value="2"/>
</dbReference>
<evidence type="ECO:0000256" key="13">
    <source>
        <dbReference type="PROSITE-ProRule" id="PRU00560"/>
    </source>
</evidence>
<dbReference type="InterPro" id="IPR014017">
    <property type="entry name" value="DNA_helicase_UvrD-like_C"/>
</dbReference>
<dbReference type="GO" id="GO:0043138">
    <property type="term" value="F:3'-5' DNA helicase activity"/>
    <property type="evidence" value="ECO:0007669"/>
    <property type="project" value="UniProtKB-EC"/>
</dbReference>
<proteinExistence type="inferred from homology"/>
<dbReference type="Proteomes" id="UP000070442">
    <property type="component" value="Unassembled WGS sequence"/>
</dbReference>
<evidence type="ECO:0000256" key="5">
    <source>
        <dbReference type="ARBA" id="ARBA00022806"/>
    </source>
</evidence>
<organism evidence="16 17">
    <name type="scientific">Aedoeadaptatus coxii</name>
    <dbReference type="NCBI Taxonomy" id="755172"/>
    <lineage>
        <taxon>Bacteria</taxon>
        <taxon>Bacillati</taxon>
        <taxon>Bacillota</taxon>
        <taxon>Tissierellia</taxon>
        <taxon>Tissierellales</taxon>
        <taxon>Peptoniphilaceae</taxon>
        <taxon>Aedoeadaptatus</taxon>
    </lineage>
</organism>
<dbReference type="Gene3D" id="1.10.486.10">
    <property type="entry name" value="PCRA, domain 4"/>
    <property type="match status" value="1"/>
</dbReference>
<gene>
    <name evidence="16" type="ORF">HMPREF1863_01029</name>
</gene>
<dbReference type="Pfam" id="PF00580">
    <property type="entry name" value="UvrD-helicase"/>
    <property type="match status" value="1"/>
</dbReference>
<dbReference type="PANTHER" id="PTHR11070:SF2">
    <property type="entry name" value="ATP-DEPENDENT DNA HELICASE SRS2"/>
    <property type="match status" value="1"/>
</dbReference>
<evidence type="ECO:0000259" key="14">
    <source>
        <dbReference type="PROSITE" id="PS51198"/>
    </source>
</evidence>
<evidence type="ECO:0000256" key="9">
    <source>
        <dbReference type="ARBA" id="ARBA00034617"/>
    </source>
</evidence>
<dbReference type="EMBL" id="LSDG01000027">
    <property type="protein sequence ID" value="KXB66647.1"/>
    <property type="molecule type" value="Genomic_DNA"/>
</dbReference>
<dbReference type="FunFam" id="1.10.486.10:FF:000003">
    <property type="entry name" value="ATP-dependent DNA helicase"/>
    <property type="match status" value="1"/>
</dbReference>
<evidence type="ECO:0000256" key="1">
    <source>
        <dbReference type="ARBA" id="ARBA00009922"/>
    </source>
</evidence>
<evidence type="ECO:0000313" key="17">
    <source>
        <dbReference type="Proteomes" id="UP000070442"/>
    </source>
</evidence>
<dbReference type="FunFam" id="1.10.10.160:FF:000001">
    <property type="entry name" value="ATP-dependent DNA helicase"/>
    <property type="match status" value="1"/>
</dbReference>
<dbReference type="PANTHER" id="PTHR11070">
    <property type="entry name" value="UVRD / RECB / PCRA DNA HELICASE FAMILY MEMBER"/>
    <property type="match status" value="1"/>
</dbReference>
<dbReference type="Pfam" id="PF13361">
    <property type="entry name" value="UvrD_C"/>
    <property type="match status" value="1"/>
</dbReference>
<dbReference type="AlphaFoldDB" id="A0A134AFZ9"/>
<dbReference type="GO" id="GO:0003677">
    <property type="term" value="F:DNA binding"/>
    <property type="evidence" value="ECO:0007669"/>
    <property type="project" value="UniProtKB-KW"/>
</dbReference>
<dbReference type="EC" id="5.6.2.4" evidence="10"/>
<dbReference type="Pfam" id="PF21196">
    <property type="entry name" value="PcrA_UvrD_tudor"/>
    <property type="match status" value="1"/>
</dbReference>